<sequence>MAAEHYRTEQRRPLYDLSEGADSSHNRTDGGTLERP</sequence>
<dbReference type="EMBL" id="MNPL01005737">
    <property type="protein sequence ID" value="OQR75816.1"/>
    <property type="molecule type" value="Genomic_DNA"/>
</dbReference>
<protein>
    <submittedName>
        <fullName evidence="2">Uncharacterized protein</fullName>
    </submittedName>
</protein>
<dbReference type="InParanoid" id="A0A1V9XQN2"/>
<name>A0A1V9XQN2_9ACAR</name>
<reference evidence="2 3" key="1">
    <citation type="journal article" date="2017" name="Gigascience">
        <title>Draft genome of the honey bee ectoparasitic mite, Tropilaelaps mercedesae, is shaped by the parasitic life history.</title>
        <authorList>
            <person name="Dong X."/>
            <person name="Armstrong S.D."/>
            <person name="Xia D."/>
            <person name="Makepeace B.L."/>
            <person name="Darby A.C."/>
            <person name="Kadowaki T."/>
        </authorList>
    </citation>
    <scope>NUCLEOTIDE SEQUENCE [LARGE SCALE GENOMIC DNA]</scope>
    <source>
        <strain evidence="2">Wuxi-XJTLU</strain>
    </source>
</reference>
<feature type="compositionally biased region" description="Basic and acidic residues" evidence="1">
    <location>
        <begin position="22"/>
        <end position="36"/>
    </location>
</feature>
<organism evidence="2 3">
    <name type="scientific">Tropilaelaps mercedesae</name>
    <dbReference type="NCBI Taxonomy" id="418985"/>
    <lineage>
        <taxon>Eukaryota</taxon>
        <taxon>Metazoa</taxon>
        <taxon>Ecdysozoa</taxon>
        <taxon>Arthropoda</taxon>
        <taxon>Chelicerata</taxon>
        <taxon>Arachnida</taxon>
        <taxon>Acari</taxon>
        <taxon>Parasitiformes</taxon>
        <taxon>Mesostigmata</taxon>
        <taxon>Gamasina</taxon>
        <taxon>Dermanyssoidea</taxon>
        <taxon>Laelapidae</taxon>
        <taxon>Tropilaelaps</taxon>
    </lineage>
</organism>
<evidence type="ECO:0000313" key="3">
    <source>
        <dbReference type="Proteomes" id="UP000192247"/>
    </source>
</evidence>
<gene>
    <name evidence="2" type="ORF">BIW11_08178</name>
</gene>
<accession>A0A1V9XQN2</accession>
<evidence type="ECO:0000256" key="1">
    <source>
        <dbReference type="SAM" id="MobiDB-lite"/>
    </source>
</evidence>
<keyword evidence="3" id="KW-1185">Reference proteome</keyword>
<feature type="region of interest" description="Disordered" evidence="1">
    <location>
        <begin position="1"/>
        <end position="36"/>
    </location>
</feature>
<comment type="caution">
    <text evidence="2">The sequence shown here is derived from an EMBL/GenBank/DDBJ whole genome shotgun (WGS) entry which is preliminary data.</text>
</comment>
<dbReference type="Proteomes" id="UP000192247">
    <property type="component" value="Unassembled WGS sequence"/>
</dbReference>
<feature type="compositionally biased region" description="Basic and acidic residues" evidence="1">
    <location>
        <begin position="1"/>
        <end position="14"/>
    </location>
</feature>
<evidence type="ECO:0000313" key="2">
    <source>
        <dbReference type="EMBL" id="OQR75816.1"/>
    </source>
</evidence>
<proteinExistence type="predicted"/>
<dbReference type="AlphaFoldDB" id="A0A1V9XQN2"/>